<comment type="caution">
    <text evidence="1">The sequence shown here is derived from an EMBL/GenBank/DDBJ whole genome shotgun (WGS) entry which is preliminary data.</text>
</comment>
<evidence type="ECO:0000313" key="1">
    <source>
        <dbReference type="EMBL" id="KAG7153602.1"/>
    </source>
</evidence>
<organism evidence="1 2">
    <name type="scientific">Homarus americanus</name>
    <name type="common">American lobster</name>
    <dbReference type="NCBI Taxonomy" id="6706"/>
    <lineage>
        <taxon>Eukaryota</taxon>
        <taxon>Metazoa</taxon>
        <taxon>Ecdysozoa</taxon>
        <taxon>Arthropoda</taxon>
        <taxon>Crustacea</taxon>
        <taxon>Multicrustacea</taxon>
        <taxon>Malacostraca</taxon>
        <taxon>Eumalacostraca</taxon>
        <taxon>Eucarida</taxon>
        <taxon>Decapoda</taxon>
        <taxon>Pleocyemata</taxon>
        <taxon>Astacidea</taxon>
        <taxon>Nephropoidea</taxon>
        <taxon>Nephropidae</taxon>
        <taxon>Homarus</taxon>
    </lineage>
</organism>
<dbReference type="Proteomes" id="UP000747542">
    <property type="component" value="Unassembled WGS sequence"/>
</dbReference>
<proteinExistence type="predicted"/>
<name>A0A8J5J015_HOMAM</name>
<keyword evidence="2" id="KW-1185">Reference proteome</keyword>
<sequence>MRVALGGPAVLCPAGGVVSSSSSPRAGLAGASVSVAWPCHALSSLAASRLPVCCCWPHPVFTLACPDPICQLLCLCQAQAQVAGGNTDMLYPTRGETSLLLNVLMFN</sequence>
<evidence type="ECO:0000313" key="2">
    <source>
        <dbReference type="Proteomes" id="UP000747542"/>
    </source>
</evidence>
<accession>A0A8J5J015</accession>
<gene>
    <name evidence="1" type="ORF">Hamer_G019501</name>
</gene>
<protein>
    <submittedName>
        <fullName evidence="1">Uncharacterized protein</fullName>
    </submittedName>
</protein>
<dbReference type="EMBL" id="JAHLQT010046371">
    <property type="protein sequence ID" value="KAG7153602.1"/>
    <property type="molecule type" value="Genomic_DNA"/>
</dbReference>
<dbReference type="AlphaFoldDB" id="A0A8J5J015"/>
<reference evidence="1" key="1">
    <citation type="journal article" date="2021" name="Sci. Adv.">
        <title>The American lobster genome reveals insights on longevity, neural, and immune adaptations.</title>
        <authorList>
            <person name="Polinski J.M."/>
            <person name="Zimin A.V."/>
            <person name="Clark K.F."/>
            <person name="Kohn A.B."/>
            <person name="Sadowski N."/>
            <person name="Timp W."/>
            <person name="Ptitsyn A."/>
            <person name="Khanna P."/>
            <person name="Romanova D.Y."/>
            <person name="Williams P."/>
            <person name="Greenwood S.J."/>
            <person name="Moroz L.L."/>
            <person name="Walt D.R."/>
            <person name="Bodnar A.G."/>
        </authorList>
    </citation>
    <scope>NUCLEOTIDE SEQUENCE</scope>
    <source>
        <strain evidence="1">GMGI-L3</strain>
    </source>
</reference>